<keyword evidence="2" id="KW-1185">Reference proteome</keyword>
<evidence type="ECO:0000313" key="2">
    <source>
        <dbReference type="Proteomes" id="UP001210169"/>
    </source>
</evidence>
<accession>A0ABY7IYI1</accession>
<reference evidence="1 2" key="1">
    <citation type="submission" date="2022-12" db="EMBL/GenBank/DDBJ databases">
        <authorList>
            <person name="Ruckert C."/>
            <person name="Busche T."/>
            <person name="Kalinowski J."/>
            <person name="Wittmann C."/>
        </authorList>
    </citation>
    <scope>NUCLEOTIDE SEQUENCE [LARGE SCALE GENOMIC DNA]</scope>
    <source>
        <strain evidence="1 2">DSM 40276</strain>
    </source>
</reference>
<dbReference type="RefSeq" id="WP_277410954.1">
    <property type="nucleotide sequence ID" value="NZ_CP114203.1"/>
</dbReference>
<dbReference type="Proteomes" id="UP001210169">
    <property type="component" value="Chromosome"/>
</dbReference>
<proteinExistence type="predicted"/>
<name>A0ABY7IYI1_STRNI</name>
<protein>
    <submittedName>
        <fullName evidence="1">Uncharacterized protein</fullName>
    </submittedName>
</protein>
<gene>
    <name evidence="1" type="ORF">STRNI_001920</name>
</gene>
<sequence>MSDLKRSGWGGAGDGRAIRGSWSATRARAPATGAAVEPETVRLLRLGRDPFPHTLSTGVPAAPALAPGKAELVRRARLGECGAVHRLCMWALRPARRIVERYLGPTERDGAEELLFGSCRRAVQALQQAPEDDRTLDFEREVRIAVRVAAGCHVLRREVSGDDRSTEETLIAYDVLASLPAHHADVLWAVGVEGEPTTRYPPGLLQTSRDALVDAYLWRALRRTGTVETRGDHLSYLTAASYVRYELTAGRRADVRAHLQRCTLCRLLAAEVAAPGASLPSQLTRAVTTGGRAPGSGWARWGIGGSAGRTARRLSRPRHRP</sequence>
<dbReference type="EMBL" id="CP114203">
    <property type="protein sequence ID" value="WAU03745.1"/>
    <property type="molecule type" value="Genomic_DNA"/>
</dbReference>
<organism evidence="1 2">
    <name type="scientific">Streptomyces nigrescens</name>
    <dbReference type="NCBI Taxonomy" id="1920"/>
    <lineage>
        <taxon>Bacteria</taxon>
        <taxon>Bacillati</taxon>
        <taxon>Actinomycetota</taxon>
        <taxon>Actinomycetes</taxon>
        <taxon>Kitasatosporales</taxon>
        <taxon>Streptomycetaceae</taxon>
        <taxon>Streptomyces</taxon>
    </lineage>
</organism>
<dbReference type="GeneID" id="301331110"/>
<evidence type="ECO:0000313" key="1">
    <source>
        <dbReference type="EMBL" id="WAU03745.1"/>
    </source>
</evidence>